<accession>A0A1Y0I3S5</accession>
<dbReference type="AlphaFoldDB" id="A0A1Y0I3S5"/>
<name>A0A1Y0I3S5_9GAMM</name>
<dbReference type="KEGG" id="ome:OLMES_0066"/>
<keyword evidence="2" id="KW-1185">Reference proteome</keyword>
<dbReference type="EMBL" id="CP021425">
    <property type="protein sequence ID" value="ARU54175.1"/>
    <property type="molecule type" value="Genomic_DNA"/>
</dbReference>
<gene>
    <name evidence="1" type="ORF">OLMES_0066</name>
</gene>
<proteinExistence type="predicted"/>
<reference evidence="1 2" key="1">
    <citation type="submission" date="2017-05" db="EMBL/GenBank/DDBJ databases">
        <title>Genomic insights into alkan degradation activity of Oleiphilus messinensis.</title>
        <authorList>
            <person name="Kozyavkin S.A."/>
            <person name="Slesarev A.I."/>
            <person name="Golyshin P.N."/>
            <person name="Korzhenkov A."/>
            <person name="Golyshina O.N."/>
            <person name="Toshchakov S.V."/>
        </authorList>
    </citation>
    <scope>NUCLEOTIDE SEQUENCE [LARGE SCALE GENOMIC DNA]</scope>
    <source>
        <strain evidence="1 2">ME102</strain>
    </source>
</reference>
<sequence>MNIKPSDIQMPDCKPDRIGTAVLAAHLQVFGRTPVCDVLMNELMAGGASFVFLPRA</sequence>
<dbReference type="Proteomes" id="UP000196027">
    <property type="component" value="Chromosome"/>
</dbReference>
<evidence type="ECO:0000313" key="2">
    <source>
        <dbReference type="Proteomes" id="UP000196027"/>
    </source>
</evidence>
<evidence type="ECO:0000313" key="1">
    <source>
        <dbReference type="EMBL" id="ARU54175.1"/>
    </source>
</evidence>
<protein>
    <submittedName>
        <fullName evidence="1">Uncharacterized protein</fullName>
    </submittedName>
</protein>
<organism evidence="1 2">
    <name type="scientific">Oleiphilus messinensis</name>
    <dbReference type="NCBI Taxonomy" id="141451"/>
    <lineage>
        <taxon>Bacteria</taxon>
        <taxon>Pseudomonadati</taxon>
        <taxon>Pseudomonadota</taxon>
        <taxon>Gammaproteobacteria</taxon>
        <taxon>Oceanospirillales</taxon>
        <taxon>Oleiphilaceae</taxon>
        <taxon>Oleiphilus</taxon>
    </lineage>
</organism>